<dbReference type="InterPro" id="IPR010998">
    <property type="entry name" value="Integrase_recombinase_N"/>
</dbReference>
<keyword evidence="4" id="KW-0233">DNA recombination</keyword>
<keyword evidence="9" id="KW-1185">Reference proteome</keyword>
<dbReference type="Gene3D" id="1.10.443.10">
    <property type="entry name" value="Intergrase catalytic core"/>
    <property type="match status" value="1"/>
</dbReference>
<dbReference type="Proteomes" id="UP000472580">
    <property type="component" value="Unassembled WGS sequence"/>
</dbReference>
<dbReference type="InterPro" id="IPR038488">
    <property type="entry name" value="Integrase_DNA-bd_sf"/>
</dbReference>
<reference evidence="8 9" key="1">
    <citation type="submission" date="2019-12" db="EMBL/GenBank/DDBJ databases">
        <title>Microbes associate with the intestines of laboratory mice.</title>
        <authorList>
            <person name="Navarre W."/>
            <person name="Wong E."/>
        </authorList>
    </citation>
    <scope>NUCLEOTIDE SEQUENCE [LARGE SCALE GENOMIC DNA]</scope>
    <source>
        <strain evidence="8 9">NM82_D38</strain>
    </source>
</reference>
<dbReference type="Gene3D" id="1.10.150.130">
    <property type="match status" value="1"/>
</dbReference>
<dbReference type="InterPro" id="IPR044068">
    <property type="entry name" value="CB"/>
</dbReference>
<gene>
    <name evidence="8" type="ORF">E5987_11325</name>
</gene>
<feature type="domain" description="Core-binding (CB)" evidence="7">
    <location>
        <begin position="104"/>
        <end position="188"/>
    </location>
</feature>
<sequence length="436" mass="50234">MRVKTILTSAVAIKKIKDDGRYTVSGCKGLQLRVVKGIKKYFLRYSVNGQRKTISLGSADSLSLADARSLANDLLKKVALGEDPAEEKRLARKKAAEEKKRKQLTFSDAATQWVAERKAGNYWRYNPKGESNTLSRLYNHVLPHIGEMKIDGIEPEDIKNMLLPIWNRSPSTSSKVLADVRAIFRWSIALRLRQNRENPAEWNGALGVLMEPYEKTRKVEENFSGLDFHEIPKFVQEISALHSRSSEMLLLSIFLAARSKAIRNAKWADFDLEKRIWNIPLEDDKAKDLNRERTIYLNSAAVCLLKEVPRFSESPYVFCNAYGKPYSDMAMNQVIRKAHARRKMIDQTGWIDREKSSRTGKECIVTQHGTARSAFRTWAKDDELGNNKKFDQEAVERCLLHDRADPYKGAYDRSKMEHERRRIMEEWGEFCTQLLN</sequence>
<dbReference type="Pfam" id="PF22022">
    <property type="entry name" value="Phage_int_M"/>
    <property type="match status" value="1"/>
</dbReference>
<dbReference type="GO" id="GO:0003677">
    <property type="term" value="F:DNA binding"/>
    <property type="evidence" value="ECO:0007669"/>
    <property type="project" value="UniProtKB-UniRule"/>
</dbReference>
<feature type="domain" description="Tyr recombinase" evidence="6">
    <location>
        <begin position="221"/>
        <end position="424"/>
    </location>
</feature>
<dbReference type="GO" id="GO:0015074">
    <property type="term" value="P:DNA integration"/>
    <property type="evidence" value="ECO:0007669"/>
    <property type="project" value="UniProtKB-KW"/>
</dbReference>
<dbReference type="InterPro" id="IPR002104">
    <property type="entry name" value="Integrase_catalytic"/>
</dbReference>
<dbReference type="PROSITE" id="PS51898">
    <property type="entry name" value="TYR_RECOMBINASE"/>
    <property type="match status" value="1"/>
</dbReference>
<dbReference type="InterPro" id="IPR025166">
    <property type="entry name" value="Integrase_DNA_bind_dom"/>
</dbReference>
<keyword evidence="3 5" id="KW-0238">DNA-binding</keyword>
<evidence type="ECO:0000313" key="9">
    <source>
        <dbReference type="Proteomes" id="UP000472580"/>
    </source>
</evidence>
<evidence type="ECO:0000313" key="8">
    <source>
        <dbReference type="EMBL" id="MVX57774.1"/>
    </source>
</evidence>
<dbReference type="PANTHER" id="PTHR30629">
    <property type="entry name" value="PROPHAGE INTEGRASE"/>
    <property type="match status" value="1"/>
</dbReference>
<protein>
    <submittedName>
        <fullName evidence="8">DUF4102 domain-containing protein</fullName>
    </submittedName>
</protein>
<dbReference type="EMBL" id="WSRP01000045">
    <property type="protein sequence ID" value="MVX57774.1"/>
    <property type="molecule type" value="Genomic_DNA"/>
</dbReference>
<dbReference type="InterPro" id="IPR053876">
    <property type="entry name" value="Phage_int_M"/>
</dbReference>
<comment type="similarity">
    <text evidence="1">Belongs to the 'phage' integrase family.</text>
</comment>
<dbReference type="AlphaFoldDB" id="A0A6L6YK42"/>
<dbReference type="Gene3D" id="3.30.160.390">
    <property type="entry name" value="Integrase, DNA-binding domain"/>
    <property type="match status" value="1"/>
</dbReference>
<evidence type="ECO:0000256" key="4">
    <source>
        <dbReference type="ARBA" id="ARBA00023172"/>
    </source>
</evidence>
<comment type="caution">
    <text evidence="8">The sequence shown here is derived from an EMBL/GenBank/DDBJ whole genome shotgun (WGS) entry which is preliminary data.</text>
</comment>
<evidence type="ECO:0000259" key="7">
    <source>
        <dbReference type="PROSITE" id="PS51900"/>
    </source>
</evidence>
<dbReference type="PROSITE" id="PS51900">
    <property type="entry name" value="CB"/>
    <property type="match status" value="1"/>
</dbReference>
<dbReference type="Pfam" id="PF00589">
    <property type="entry name" value="Phage_integrase"/>
    <property type="match status" value="1"/>
</dbReference>
<evidence type="ECO:0000256" key="1">
    <source>
        <dbReference type="ARBA" id="ARBA00008857"/>
    </source>
</evidence>
<evidence type="ECO:0000259" key="6">
    <source>
        <dbReference type="PROSITE" id="PS51898"/>
    </source>
</evidence>
<organism evidence="8 9">
    <name type="scientific">Parasutterella muris</name>
    <dbReference type="NCBI Taxonomy" id="2565572"/>
    <lineage>
        <taxon>Bacteria</taxon>
        <taxon>Pseudomonadati</taxon>
        <taxon>Pseudomonadota</taxon>
        <taxon>Betaproteobacteria</taxon>
        <taxon>Burkholderiales</taxon>
        <taxon>Sutterellaceae</taxon>
        <taxon>Parasutterella</taxon>
    </lineage>
</organism>
<dbReference type="GO" id="GO:0006310">
    <property type="term" value="P:DNA recombination"/>
    <property type="evidence" value="ECO:0007669"/>
    <property type="project" value="UniProtKB-KW"/>
</dbReference>
<dbReference type="InterPro" id="IPR011010">
    <property type="entry name" value="DNA_brk_join_enz"/>
</dbReference>
<evidence type="ECO:0000256" key="5">
    <source>
        <dbReference type="PROSITE-ProRule" id="PRU01248"/>
    </source>
</evidence>
<dbReference type="Pfam" id="PF13356">
    <property type="entry name" value="Arm-DNA-bind_3"/>
    <property type="match status" value="1"/>
</dbReference>
<evidence type="ECO:0000256" key="2">
    <source>
        <dbReference type="ARBA" id="ARBA00022908"/>
    </source>
</evidence>
<dbReference type="SUPFAM" id="SSF56349">
    <property type="entry name" value="DNA breaking-rejoining enzymes"/>
    <property type="match status" value="1"/>
</dbReference>
<accession>A0A6L6YK42</accession>
<dbReference type="PANTHER" id="PTHR30629:SF2">
    <property type="entry name" value="PROPHAGE INTEGRASE INTS-RELATED"/>
    <property type="match status" value="1"/>
</dbReference>
<name>A0A6L6YK42_9BURK</name>
<proteinExistence type="inferred from homology"/>
<dbReference type="InterPro" id="IPR050808">
    <property type="entry name" value="Phage_Integrase"/>
</dbReference>
<keyword evidence="2" id="KW-0229">DNA integration</keyword>
<evidence type="ECO:0000256" key="3">
    <source>
        <dbReference type="ARBA" id="ARBA00023125"/>
    </source>
</evidence>
<dbReference type="InterPro" id="IPR013762">
    <property type="entry name" value="Integrase-like_cat_sf"/>
</dbReference>